<comment type="similarity">
    <text evidence="3">Belongs to the xanthine dehydrogenase family.</text>
</comment>
<protein>
    <submittedName>
        <fullName evidence="14">Xanthine dehydrogenase, molybdenum binding subunit apoprotein</fullName>
    </submittedName>
</protein>
<evidence type="ECO:0000256" key="6">
    <source>
        <dbReference type="ARBA" id="ARBA00022723"/>
    </source>
</evidence>
<evidence type="ECO:0000313" key="15">
    <source>
        <dbReference type="Proteomes" id="UP000193228"/>
    </source>
</evidence>
<dbReference type="InterPro" id="IPR037165">
    <property type="entry name" value="AldOxase/xan_DH_Mopterin-bd_sf"/>
</dbReference>
<dbReference type="Pfam" id="PF20256">
    <property type="entry name" value="MoCoBD_2"/>
    <property type="match status" value="1"/>
</dbReference>
<evidence type="ECO:0000313" key="14">
    <source>
        <dbReference type="EMBL" id="SMG16696.1"/>
    </source>
</evidence>
<keyword evidence="6" id="KW-0479">Metal-binding</keyword>
<evidence type="ECO:0000256" key="4">
    <source>
        <dbReference type="ARBA" id="ARBA00022505"/>
    </source>
</evidence>
<comment type="cofactor">
    <cofactor evidence="11">
        <name>Mo-molybdopterin cytosine dinucleotide</name>
        <dbReference type="ChEBI" id="CHEBI:71308"/>
    </cofactor>
</comment>
<feature type="region of interest" description="Disordered" evidence="12">
    <location>
        <begin position="800"/>
        <end position="856"/>
    </location>
</feature>
<evidence type="ECO:0000256" key="2">
    <source>
        <dbReference type="ARBA" id="ARBA00001974"/>
    </source>
</evidence>
<feature type="region of interest" description="Disordered" evidence="12">
    <location>
        <begin position="1"/>
        <end position="39"/>
    </location>
</feature>
<dbReference type="PANTHER" id="PTHR11908">
    <property type="entry name" value="XANTHINE DEHYDROGENASE"/>
    <property type="match status" value="1"/>
</dbReference>
<evidence type="ECO:0000256" key="9">
    <source>
        <dbReference type="ARBA" id="ARBA00023014"/>
    </source>
</evidence>
<keyword evidence="4" id="KW-0500">Molybdenum</keyword>
<evidence type="ECO:0000259" key="13">
    <source>
        <dbReference type="SMART" id="SM01008"/>
    </source>
</evidence>
<dbReference type="NCBIfam" id="TIGR02965">
    <property type="entry name" value="xanthine_xdhB"/>
    <property type="match status" value="1"/>
</dbReference>
<dbReference type="SMART" id="SM01008">
    <property type="entry name" value="Ald_Xan_dh_C"/>
    <property type="match status" value="1"/>
</dbReference>
<dbReference type="Proteomes" id="UP000193228">
    <property type="component" value="Unassembled WGS sequence"/>
</dbReference>
<gene>
    <name evidence="14" type="ORF">SAMN06265784_101900</name>
</gene>
<evidence type="ECO:0000256" key="8">
    <source>
        <dbReference type="ARBA" id="ARBA00023004"/>
    </source>
</evidence>
<dbReference type="FunFam" id="3.30.365.10:FF:000001">
    <property type="entry name" value="Xanthine dehydrogenase oxidase"/>
    <property type="match status" value="1"/>
</dbReference>
<evidence type="ECO:0000256" key="11">
    <source>
        <dbReference type="ARBA" id="ARBA00053029"/>
    </source>
</evidence>
<comment type="cofactor">
    <cofactor evidence="1">
        <name>Mo-molybdopterin</name>
        <dbReference type="ChEBI" id="CHEBI:71302"/>
    </cofactor>
</comment>
<evidence type="ECO:0000256" key="12">
    <source>
        <dbReference type="SAM" id="MobiDB-lite"/>
    </source>
</evidence>
<accession>A0A1X7INY2</accession>
<evidence type="ECO:0000256" key="5">
    <source>
        <dbReference type="ARBA" id="ARBA00022714"/>
    </source>
</evidence>
<dbReference type="InterPro" id="IPR036856">
    <property type="entry name" value="Ald_Oxase/Xan_DH_a/b_sf"/>
</dbReference>
<dbReference type="GO" id="GO:0051537">
    <property type="term" value="F:2 iron, 2 sulfur cluster binding"/>
    <property type="evidence" value="ECO:0007669"/>
    <property type="project" value="UniProtKB-KW"/>
</dbReference>
<dbReference type="Pfam" id="PF01315">
    <property type="entry name" value="Ald_Xan_dh_C"/>
    <property type="match status" value="1"/>
</dbReference>
<dbReference type="InterPro" id="IPR046867">
    <property type="entry name" value="AldOxase/xan_DH_MoCoBD2"/>
</dbReference>
<dbReference type="InterPro" id="IPR000674">
    <property type="entry name" value="Ald_Oxase/Xan_DH_a/b"/>
</dbReference>
<dbReference type="InterPro" id="IPR008274">
    <property type="entry name" value="AldOxase/xan_DH_MoCoBD1"/>
</dbReference>
<name>A0A1X7INY2_9BURK</name>
<evidence type="ECO:0000256" key="3">
    <source>
        <dbReference type="ARBA" id="ARBA00006849"/>
    </source>
</evidence>
<comment type="cofactor">
    <cofactor evidence="10">
        <name>[2Fe-2S] cluster</name>
        <dbReference type="ChEBI" id="CHEBI:190135"/>
    </cofactor>
</comment>
<dbReference type="Gene3D" id="3.30.365.10">
    <property type="entry name" value="Aldehyde oxidase/xanthine dehydrogenase, molybdopterin binding domain"/>
    <property type="match status" value="4"/>
</dbReference>
<dbReference type="SUPFAM" id="SSF56003">
    <property type="entry name" value="Molybdenum cofactor-binding domain"/>
    <property type="match status" value="1"/>
</dbReference>
<reference evidence="15" key="1">
    <citation type="submission" date="2017-04" db="EMBL/GenBank/DDBJ databases">
        <authorList>
            <person name="Varghese N."/>
            <person name="Submissions S."/>
        </authorList>
    </citation>
    <scope>NUCLEOTIDE SEQUENCE [LARGE SCALE GENOMIC DNA]</scope>
    <source>
        <strain evidence="15">LMG 29540</strain>
    </source>
</reference>
<keyword evidence="8" id="KW-0408">Iron</keyword>
<keyword evidence="9" id="KW-0411">Iron-sulfur</keyword>
<dbReference type="OrthoDB" id="9758509at2"/>
<dbReference type="STRING" id="1515439.SAMN06265784_101900"/>
<comment type="cofactor">
    <cofactor evidence="2">
        <name>FAD</name>
        <dbReference type="ChEBI" id="CHEBI:57692"/>
    </cofactor>
</comment>
<keyword evidence="15" id="KW-1185">Reference proteome</keyword>
<feature type="compositionally biased region" description="Low complexity" evidence="12">
    <location>
        <begin position="19"/>
        <end position="36"/>
    </location>
</feature>
<dbReference type="SUPFAM" id="SSF54665">
    <property type="entry name" value="CO dehydrogenase molybdoprotein N-domain-like"/>
    <property type="match status" value="1"/>
</dbReference>
<dbReference type="GO" id="GO:0030151">
    <property type="term" value="F:molybdenum ion binding"/>
    <property type="evidence" value="ECO:0007669"/>
    <property type="project" value="InterPro"/>
</dbReference>
<evidence type="ECO:0000256" key="10">
    <source>
        <dbReference type="ARBA" id="ARBA00034078"/>
    </source>
</evidence>
<dbReference type="Pfam" id="PF02738">
    <property type="entry name" value="MoCoBD_1"/>
    <property type="match status" value="1"/>
</dbReference>
<dbReference type="FunFam" id="3.30.365.10:FF:000002">
    <property type="entry name" value="Xanthine dehydrogenase oxidase"/>
    <property type="match status" value="1"/>
</dbReference>
<feature type="compositionally biased region" description="Low complexity" evidence="12">
    <location>
        <begin position="808"/>
        <end position="845"/>
    </location>
</feature>
<dbReference type="RefSeq" id="WP_085481010.1">
    <property type="nucleotide sequence ID" value="NZ_FXAT01000001.1"/>
</dbReference>
<dbReference type="InterPro" id="IPR016208">
    <property type="entry name" value="Ald_Oxase/xanthine_DH-like"/>
</dbReference>
<dbReference type="Gene3D" id="3.90.1170.50">
    <property type="entry name" value="Aldehyde oxidase/xanthine dehydrogenase, a/b hammerhead"/>
    <property type="match status" value="1"/>
</dbReference>
<proteinExistence type="inferred from homology"/>
<dbReference type="EMBL" id="FXAT01000001">
    <property type="protein sequence ID" value="SMG16696.1"/>
    <property type="molecule type" value="Genomic_DNA"/>
</dbReference>
<keyword evidence="7" id="KW-0560">Oxidoreductase</keyword>
<evidence type="ECO:0000256" key="7">
    <source>
        <dbReference type="ARBA" id="ARBA00023002"/>
    </source>
</evidence>
<dbReference type="InterPro" id="IPR014309">
    <property type="entry name" value="Xanthine_DH_Mopterin-bd_su"/>
</dbReference>
<organism evidence="14 15">
    <name type="scientific">Paraburkholderia susongensis</name>
    <dbReference type="NCBI Taxonomy" id="1515439"/>
    <lineage>
        <taxon>Bacteria</taxon>
        <taxon>Pseudomonadati</taxon>
        <taxon>Pseudomonadota</taxon>
        <taxon>Betaproteobacteria</taxon>
        <taxon>Burkholderiales</taxon>
        <taxon>Burkholderiaceae</taxon>
        <taxon>Paraburkholderia</taxon>
    </lineage>
</organism>
<dbReference type="GO" id="GO:0005506">
    <property type="term" value="F:iron ion binding"/>
    <property type="evidence" value="ECO:0007669"/>
    <property type="project" value="InterPro"/>
</dbReference>
<evidence type="ECO:0000256" key="1">
    <source>
        <dbReference type="ARBA" id="ARBA00001924"/>
    </source>
</evidence>
<dbReference type="PANTHER" id="PTHR11908:SF132">
    <property type="entry name" value="ALDEHYDE OXIDASE 1-RELATED"/>
    <property type="match status" value="1"/>
</dbReference>
<feature type="domain" description="Aldehyde oxidase/xanthine dehydrogenase a/b hammerhead" evidence="13">
    <location>
        <begin position="54"/>
        <end position="165"/>
    </location>
</feature>
<dbReference type="AlphaFoldDB" id="A0A1X7INY2"/>
<sequence length="856" mass="90725">MNRTDAFIERTGGPFADSHGNAQGNAQGNAHATGQNDASIGVPLPHESAALHVSGEAAYTDDIAELHGTLHAALGLSRHAHARIVSMDLDAVRNAPGVIAVLTADDIPGENNCGPVLHDDPILADGEVLYLGQPVFAVIAETHELARRAAALAHSGDVLRYEPLDAILSVADAKAAKQFVLPPLHLRRGEPDAQIAGAPHRLSGRFEVGGQEQFYLEGQIAYAVPKEMDGMLVYSSTQHPSEMQQVVAHMLAWPAHNVLCECRRMGGGFGGKESQSALFACVAALAAQRLRRPVKLRADRDDDFMITGKRHDALYEYEAGFDDSGRLLGVRVEIALRAGYSADLSGAVATRAVCHFDNAYYLSDVDIVALCCKTNTQSNTAFRGFGGPQGALVMEVLLDGIARELQLDPLDVRLANYYGIGERDTTPYGQRVEDNIIAPLTEALLDSSGYRARRAALAEFNAKSPVLKRGLAFSPVKFGISFNVPFLNQAGALVHVYKDGSVLVNHGGTEMGQGLNTKVAQVVANQFGLPLSRVRVTAADTSKVANTSATAASTGSDLNGKAAEAAAQTIRVRLAELAAQQLGGQAGDVQFAHGTVSANGGAMPFEQLVNAAYLARVQLWSDGFYSTPKVHWNAQTLIGHPFYYFAYGAAVSEVVIDTLTGEWKLVRADVLHDAGQSINPAIDLGQVEGGFIQGMGWLTSEELWWNREGRLMTHAPSTYKIPAVSDTPAAFHVRLYENNNAEPTVFRSKAVGEPPLLLPFSVFLAIRDAIAAAVPGAQHAPPLRAPATPEAILDALEALQSGNPGTPAAESANESAAESAAESETSSASANGRTQPAARTPRAAPNGEPPDASLAH</sequence>
<keyword evidence="5" id="KW-0001">2Fe-2S</keyword>
<dbReference type="GO" id="GO:0016491">
    <property type="term" value="F:oxidoreductase activity"/>
    <property type="evidence" value="ECO:0007669"/>
    <property type="project" value="UniProtKB-KW"/>
</dbReference>